<feature type="transmembrane region" description="Helical" evidence="2">
    <location>
        <begin position="36"/>
        <end position="66"/>
    </location>
</feature>
<dbReference type="OrthoDB" id="5657202at2"/>
<name>A0A0W0WVK0_9GAMM</name>
<evidence type="ECO:0000256" key="1">
    <source>
        <dbReference type="SAM" id="MobiDB-lite"/>
    </source>
</evidence>
<evidence type="ECO:0000313" key="4">
    <source>
        <dbReference type="Proteomes" id="UP000054725"/>
    </source>
</evidence>
<comment type="caution">
    <text evidence="3">The sequence shown here is derived from an EMBL/GenBank/DDBJ whole genome shotgun (WGS) entry which is preliminary data.</text>
</comment>
<gene>
    <name evidence="3" type="ORF">Lnau_1325</name>
</gene>
<dbReference type="PATRIC" id="fig|45070.6.peg.1391"/>
<dbReference type="EMBL" id="LNYO01000013">
    <property type="protein sequence ID" value="KTD36341.1"/>
    <property type="molecule type" value="Genomic_DNA"/>
</dbReference>
<feature type="region of interest" description="Disordered" evidence="1">
    <location>
        <begin position="113"/>
        <end position="136"/>
    </location>
</feature>
<dbReference type="Proteomes" id="UP000054725">
    <property type="component" value="Unassembled WGS sequence"/>
</dbReference>
<proteinExistence type="predicted"/>
<keyword evidence="2" id="KW-1133">Transmembrane helix</keyword>
<organism evidence="3 4">
    <name type="scientific">Legionella nautarum</name>
    <dbReference type="NCBI Taxonomy" id="45070"/>
    <lineage>
        <taxon>Bacteria</taxon>
        <taxon>Pseudomonadati</taxon>
        <taxon>Pseudomonadota</taxon>
        <taxon>Gammaproteobacteria</taxon>
        <taxon>Legionellales</taxon>
        <taxon>Legionellaceae</taxon>
        <taxon>Legionella</taxon>
    </lineage>
</organism>
<dbReference type="RefSeq" id="WP_058504348.1">
    <property type="nucleotide sequence ID" value="NZ_CAAAIF010000001.1"/>
</dbReference>
<evidence type="ECO:0000313" key="3">
    <source>
        <dbReference type="EMBL" id="KTD36341.1"/>
    </source>
</evidence>
<evidence type="ECO:0008006" key="5">
    <source>
        <dbReference type="Google" id="ProtNLM"/>
    </source>
</evidence>
<accession>A0A0W0WVK0</accession>
<feature type="transmembrane region" description="Helical" evidence="2">
    <location>
        <begin position="72"/>
        <end position="91"/>
    </location>
</feature>
<protein>
    <recommendedName>
        <fullName evidence="5">Transmembrane protein</fullName>
    </recommendedName>
</protein>
<dbReference type="AlphaFoldDB" id="A0A0W0WVK0"/>
<keyword evidence="2" id="KW-0472">Membrane</keyword>
<evidence type="ECO:0000256" key="2">
    <source>
        <dbReference type="SAM" id="Phobius"/>
    </source>
</evidence>
<keyword evidence="2" id="KW-0812">Transmembrane</keyword>
<dbReference type="STRING" id="45070.Lnau_1325"/>
<keyword evidence="4" id="KW-1185">Reference proteome</keyword>
<sequence length="136" mass="15434">MKFFEHVKGFFSNKAEYSKGLYALFKLEAKLAGLNLLPFLVGLIVLLALAITVWLTLMILIGYVIILLSKQPLTAIITILVLNLALALYLVRDMKQRLQEMSFARTRNCLRTSEKGNENESTERAIEVNSQIRDES</sequence>
<reference evidence="3 4" key="1">
    <citation type="submission" date="2015-11" db="EMBL/GenBank/DDBJ databases">
        <title>Genomic analysis of 38 Legionella species identifies large and diverse effector repertoires.</title>
        <authorList>
            <person name="Burstein D."/>
            <person name="Amaro F."/>
            <person name="Zusman T."/>
            <person name="Lifshitz Z."/>
            <person name="Cohen O."/>
            <person name="Gilbert J.A."/>
            <person name="Pupko T."/>
            <person name="Shuman H.A."/>
            <person name="Segal G."/>
        </authorList>
    </citation>
    <scope>NUCLEOTIDE SEQUENCE [LARGE SCALE GENOMIC DNA]</scope>
    <source>
        <strain evidence="3 4">ATCC 49506</strain>
    </source>
</reference>